<gene>
    <name evidence="2" type="ORF">HUO14_11360</name>
</gene>
<dbReference type="InterPro" id="IPR052894">
    <property type="entry name" value="AsmA-related"/>
</dbReference>
<accession>A0ABX2N471</accession>
<comment type="caution">
    <text evidence="2">The sequence shown here is derived from an EMBL/GenBank/DDBJ whole genome shotgun (WGS) entry which is preliminary data.</text>
</comment>
<reference evidence="2 3" key="1">
    <citation type="submission" date="2020-06" db="EMBL/GenBank/DDBJ databases">
        <authorList>
            <person name="Kim S.-J."/>
            <person name="Park S.-J."/>
        </authorList>
    </citation>
    <scope>NUCLEOTIDE SEQUENCE [LARGE SCALE GENOMIC DNA]</scope>
    <source>
        <strain evidence="2 3">SW-151</strain>
    </source>
</reference>
<evidence type="ECO:0000313" key="3">
    <source>
        <dbReference type="Proteomes" id="UP000652427"/>
    </source>
</evidence>
<dbReference type="RefSeq" id="WP_176279943.1">
    <property type="nucleotide sequence ID" value="NZ_JABWMH010000003.1"/>
</dbReference>
<name>A0ABX2N471_9SPHN</name>
<dbReference type="Pfam" id="PF05170">
    <property type="entry name" value="AsmA"/>
    <property type="match status" value="2"/>
</dbReference>
<sequence length="629" mass="66619">MRNVVIGIFVVLLLAVLALGAVPAGLLRGVVSEKLQGASERHVEIGTVSRDSFFSYSPVITVENIRVAQPSWAGKGDFLTLKSISARVSVLDILTGAARPDRVRIDGLDIVLVRDKNGRSNWHDGDDDDRKGSAPVLTDLDIINSRFSLIDHKRDLSLSGPVSVSSTDGLRAEGRGTFLKSKATLLFTGGAIAGIDPEADYPFSLKLQSPALTLAAKGKMSGALNTDNFTASLSARAPTLKNLDRIIEAGLFGTQPIDLRADIRHDNNDWYIKTLNGSIGRSRLSGKATILKRDGRTRIDADINAATLDFDDLADDAGRARAAALTRRIGPRVLPNTRINLSKMGPTDGKLNFTVNRLLSRRDTVFRSLKGKLSLDHKVIKITGLDVGLKSGRMNGSIQVDHRSGAPKLSTDLTLNGASLSDLIGNGDIVTATMRGRVRLSGSGDTFREALEKADGKAAMVATRGSVRATVAHVLGQNLGGAVEEIIGNPKARVPMRCLVANFSARNGVLRPQPLAIDTEVSIGRGEGRITLDGEQISLVLRGGAKGKSALRIVDPIRISGTLTAPDVSVAGLGKAEDAEKPSLGDVLKVAGKSIGSALGIGDSDEQKKAFIRKPKSLNCSAVVAAAMR</sequence>
<dbReference type="InterPro" id="IPR007844">
    <property type="entry name" value="AsmA"/>
</dbReference>
<evidence type="ECO:0000259" key="1">
    <source>
        <dbReference type="Pfam" id="PF05170"/>
    </source>
</evidence>
<dbReference type="PANTHER" id="PTHR30441">
    <property type="entry name" value="DUF748 DOMAIN-CONTAINING PROTEIN"/>
    <property type="match status" value="1"/>
</dbReference>
<dbReference type="Proteomes" id="UP000652427">
    <property type="component" value="Unassembled WGS sequence"/>
</dbReference>
<feature type="domain" description="AsmA" evidence="1">
    <location>
        <begin position="273"/>
        <end position="514"/>
    </location>
</feature>
<protein>
    <submittedName>
        <fullName evidence="2">AsmA family protein</fullName>
    </submittedName>
</protein>
<dbReference type="EMBL" id="JABWMH010000003">
    <property type="protein sequence ID" value="NVD28500.1"/>
    <property type="molecule type" value="Genomic_DNA"/>
</dbReference>
<feature type="domain" description="AsmA" evidence="1">
    <location>
        <begin position="5"/>
        <end position="124"/>
    </location>
</feature>
<keyword evidence="3" id="KW-1185">Reference proteome</keyword>
<organism evidence="2 3">
    <name type="scientific">Parasphingorhabdus flavimaris</name>
    <dbReference type="NCBI Taxonomy" id="266812"/>
    <lineage>
        <taxon>Bacteria</taxon>
        <taxon>Pseudomonadati</taxon>
        <taxon>Pseudomonadota</taxon>
        <taxon>Alphaproteobacteria</taxon>
        <taxon>Sphingomonadales</taxon>
        <taxon>Sphingomonadaceae</taxon>
        <taxon>Parasphingorhabdus</taxon>
    </lineage>
</organism>
<dbReference type="PANTHER" id="PTHR30441:SF4">
    <property type="entry name" value="PROTEIN ASMA"/>
    <property type="match status" value="1"/>
</dbReference>
<proteinExistence type="predicted"/>
<evidence type="ECO:0000313" key="2">
    <source>
        <dbReference type="EMBL" id="NVD28500.1"/>
    </source>
</evidence>